<feature type="domain" description="Response regulatory" evidence="4">
    <location>
        <begin position="22"/>
        <end position="139"/>
    </location>
</feature>
<dbReference type="Proteomes" id="UP000322499">
    <property type="component" value="Unassembled WGS sequence"/>
</dbReference>
<dbReference type="RefSeq" id="WP_166534966.1">
    <property type="nucleotide sequence ID" value="NZ_VNHW01000018.1"/>
</dbReference>
<evidence type="ECO:0000259" key="4">
    <source>
        <dbReference type="PROSITE" id="PS50110"/>
    </source>
</evidence>
<dbReference type="Pfam" id="PF00072">
    <property type="entry name" value="Response_reg"/>
    <property type="match status" value="1"/>
</dbReference>
<dbReference type="InterPro" id="IPR011006">
    <property type="entry name" value="CheY-like_superfamily"/>
</dbReference>
<dbReference type="PROSITE" id="PS50110">
    <property type="entry name" value="RESPONSE_REGULATORY"/>
    <property type="match status" value="1"/>
</dbReference>
<protein>
    <submittedName>
        <fullName evidence="5">Response regulator receiver domain-containing protein</fullName>
    </submittedName>
</protein>
<gene>
    <name evidence="5" type="ORF">BD833_11835</name>
</gene>
<comment type="caution">
    <text evidence="5">The sequence shown here is derived from an EMBL/GenBank/DDBJ whole genome shotgun (WGS) entry which is preliminary data.</text>
</comment>
<dbReference type="PANTHER" id="PTHR44591:SF3">
    <property type="entry name" value="RESPONSE REGULATORY DOMAIN-CONTAINING PROTEIN"/>
    <property type="match status" value="1"/>
</dbReference>
<proteinExistence type="predicted"/>
<sequence length="145" mass="14531">MHSAPPSPGDRPAGADPAGPTRVLVADDEDDIRQLVSLAVRKAGCQVIASAPDGTAALTAARAELPDLAVLDVSMPGATGLEICAALREDPATAGIRILLLSAGASPDEVARGLSAGADAYLAKPFTVVGLVEQVRALASREAVA</sequence>
<feature type="modified residue" description="4-aspartylphosphate" evidence="2">
    <location>
        <position position="72"/>
    </location>
</feature>
<dbReference type="AlphaFoldDB" id="A0A5S5CPL8"/>
<accession>A0A5S5CPL8</accession>
<dbReference type="CDD" id="cd17574">
    <property type="entry name" value="REC_OmpR"/>
    <property type="match status" value="1"/>
</dbReference>
<dbReference type="Gene3D" id="3.40.50.2300">
    <property type="match status" value="1"/>
</dbReference>
<dbReference type="InterPro" id="IPR001789">
    <property type="entry name" value="Sig_transdc_resp-reg_receiver"/>
</dbReference>
<dbReference type="PANTHER" id="PTHR44591">
    <property type="entry name" value="STRESS RESPONSE REGULATOR PROTEIN 1"/>
    <property type="match status" value="1"/>
</dbReference>
<organism evidence="5 6">
    <name type="scientific">Blastococcus xanthinilyticus</name>
    <dbReference type="NCBI Taxonomy" id="1564164"/>
    <lineage>
        <taxon>Bacteria</taxon>
        <taxon>Bacillati</taxon>
        <taxon>Actinomycetota</taxon>
        <taxon>Actinomycetes</taxon>
        <taxon>Geodermatophilales</taxon>
        <taxon>Geodermatophilaceae</taxon>
        <taxon>Blastococcus</taxon>
    </lineage>
</organism>
<dbReference type="InterPro" id="IPR050595">
    <property type="entry name" value="Bact_response_regulator"/>
</dbReference>
<keyword evidence="6" id="KW-1185">Reference proteome</keyword>
<keyword evidence="1 2" id="KW-0597">Phosphoprotein</keyword>
<evidence type="ECO:0000313" key="5">
    <source>
        <dbReference type="EMBL" id="TYP82799.1"/>
    </source>
</evidence>
<evidence type="ECO:0000256" key="3">
    <source>
        <dbReference type="SAM" id="MobiDB-lite"/>
    </source>
</evidence>
<evidence type="ECO:0000256" key="2">
    <source>
        <dbReference type="PROSITE-ProRule" id="PRU00169"/>
    </source>
</evidence>
<dbReference type="SUPFAM" id="SSF52172">
    <property type="entry name" value="CheY-like"/>
    <property type="match status" value="1"/>
</dbReference>
<feature type="region of interest" description="Disordered" evidence="3">
    <location>
        <begin position="1"/>
        <end position="21"/>
    </location>
</feature>
<reference evidence="5 6" key="1">
    <citation type="submission" date="2019-07" db="EMBL/GenBank/DDBJ databases">
        <title>Genomic Encyclopedia of Archaeal and Bacterial Type Strains, Phase II (KMG-II): from individual species to whole genera.</title>
        <authorList>
            <person name="Goeker M."/>
        </authorList>
    </citation>
    <scope>NUCLEOTIDE SEQUENCE [LARGE SCALE GENOMIC DNA]</scope>
    <source>
        <strain evidence="5 6">DSM 46842</strain>
    </source>
</reference>
<dbReference type="SMART" id="SM00448">
    <property type="entry name" value="REC"/>
    <property type="match status" value="1"/>
</dbReference>
<dbReference type="GO" id="GO:0000160">
    <property type="term" value="P:phosphorelay signal transduction system"/>
    <property type="evidence" value="ECO:0007669"/>
    <property type="project" value="InterPro"/>
</dbReference>
<evidence type="ECO:0000313" key="6">
    <source>
        <dbReference type="Proteomes" id="UP000322499"/>
    </source>
</evidence>
<evidence type="ECO:0000256" key="1">
    <source>
        <dbReference type="ARBA" id="ARBA00022553"/>
    </source>
</evidence>
<dbReference type="EMBL" id="VNHW01000018">
    <property type="protein sequence ID" value="TYP82799.1"/>
    <property type="molecule type" value="Genomic_DNA"/>
</dbReference>
<name>A0A5S5CPL8_9ACTN</name>